<keyword evidence="3 8" id="KW-0479">Metal-binding</keyword>
<evidence type="ECO:0000256" key="8">
    <source>
        <dbReference type="HAMAP-Rule" id="MF_00316"/>
    </source>
</evidence>
<proteinExistence type="inferred from homology"/>
<evidence type="ECO:0000256" key="6">
    <source>
        <dbReference type="ARBA" id="ARBA00023134"/>
    </source>
</evidence>
<dbReference type="EMBL" id="JAGIBU010000004">
    <property type="protein sequence ID" value="MBS7824850.1"/>
    <property type="molecule type" value="Genomic_DNA"/>
</dbReference>
<keyword evidence="6 8" id="KW-0342">GTP-binding</keyword>
<dbReference type="CDD" id="cd02503">
    <property type="entry name" value="MobA"/>
    <property type="match status" value="1"/>
</dbReference>
<dbReference type="AlphaFoldDB" id="A0AB35C1Y6"/>
<comment type="cofactor">
    <cofactor evidence="8">
        <name>Mg(2+)</name>
        <dbReference type="ChEBI" id="CHEBI:18420"/>
    </cofactor>
</comment>
<feature type="binding site" evidence="8">
    <location>
        <begin position="9"/>
        <end position="11"/>
    </location>
    <ligand>
        <name>GTP</name>
        <dbReference type="ChEBI" id="CHEBI:37565"/>
    </ligand>
</feature>
<dbReference type="RefSeq" id="WP_094492663.1">
    <property type="nucleotide sequence ID" value="NZ_JAGIBT010000005.1"/>
</dbReference>
<dbReference type="HAMAP" id="MF_00316">
    <property type="entry name" value="MobA"/>
    <property type="match status" value="1"/>
</dbReference>
<gene>
    <name evidence="8" type="primary">mobA</name>
    <name evidence="10" type="ORF">J7561_06480</name>
</gene>
<evidence type="ECO:0000256" key="1">
    <source>
        <dbReference type="ARBA" id="ARBA00022490"/>
    </source>
</evidence>
<feature type="binding site" evidence="8">
    <location>
        <position position="100"/>
    </location>
    <ligand>
        <name>GTP</name>
        <dbReference type="ChEBI" id="CHEBI:37565"/>
    </ligand>
</feature>
<dbReference type="PANTHER" id="PTHR19136">
    <property type="entry name" value="MOLYBDENUM COFACTOR GUANYLYLTRANSFERASE"/>
    <property type="match status" value="1"/>
</dbReference>
<comment type="subunit">
    <text evidence="8">Monomer.</text>
</comment>
<comment type="similarity">
    <text evidence="8">Belongs to the MobA family.</text>
</comment>
<evidence type="ECO:0000256" key="3">
    <source>
        <dbReference type="ARBA" id="ARBA00022723"/>
    </source>
</evidence>
<evidence type="ECO:0000313" key="10">
    <source>
        <dbReference type="EMBL" id="MBS7824850.1"/>
    </source>
</evidence>
<evidence type="ECO:0000256" key="7">
    <source>
        <dbReference type="ARBA" id="ARBA00023150"/>
    </source>
</evidence>
<comment type="function">
    <text evidence="8">Transfers a GMP moiety from GTP to Mo-molybdopterin (Mo-MPT) cofactor (Moco or molybdenum cofactor) to form Mo-molybdopterin guanine dinucleotide (Mo-MGD) cofactor.</text>
</comment>
<dbReference type="GO" id="GO:0046872">
    <property type="term" value="F:metal ion binding"/>
    <property type="evidence" value="ECO:0007669"/>
    <property type="project" value="UniProtKB-KW"/>
</dbReference>
<comment type="domain">
    <text evidence="8">The N-terminal domain determines nucleotide recognition and specific binding, while the C-terminal domain determines the specific binding to the target protein.</text>
</comment>
<accession>A0AB35C1Y6</accession>
<dbReference type="Gene3D" id="3.90.550.10">
    <property type="entry name" value="Spore Coat Polysaccharide Biosynthesis Protein SpsA, Chain A"/>
    <property type="match status" value="1"/>
</dbReference>
<feature type="binding site" evidence="8">
    <location>
        <position position="22"/>
    </location>
    <ligand>
        <name>GTP</name>
        <dbReference type="ChEBI" id="CHEBI:37565"/>
    </ligand>
</feature>
<evidence type="ECO:0000259" key="9">
    <source>
        <dbReference type="Pfam" id="PF12804"/>
    </source>
</evidence>
<comment type="caution">
    <text evidence="10">The sequence shown here is derived from an EMBL/GenBank/DDBJ whole genome shotgun (WGS) entry which is preliminary data.</text>
</comment>
<evidence type="ECO:0000313" key="11">
    <source>
        <dbReference type="Proteomes" id="UP000680020"/>
    </source>
</evidence>
<feature type="binding site" evidence="8">
    <location>
        <position position="100"/>
    </location>
    <ligand>
        <name>Mg(2+)</name>
        <dbReference type="ChEBI" id="CHEBI:18420"/>
    </ligand>
</feature>
<organism evidence="10 11">
    <name type="scientific">Wohlfahrtiimonas chitiniclastica</name>
    <dbReference type="NCBI Taxonomy" id="400946"/>
    <lineage>
        <taxon>Bacteria</taxon>
        <taxon>Pseudomonadati</taxon>
        <taxon>Pseudomonadota</taxon>
        <taxon>Gammaproteobacteria</taxon>
        <taxon>Cardiobacteriales</taxon>
        <taxon>Ignatzschineriaceae</taxon>
        <taxon>Wohlfahrtiimonas</taxon>
    </lineage>
</organism>
<evidence type="ECO:0000256" key="2">
    <source>
        <dbReference type="ARBA" id="ARBA00022679"/>
    </source>
</evidence>
<keyword evidence="2 8" id="KW-0808">Transferase</keyword>
<evidence type="ECO:0000256" key="5">
    <source>
        <dbReference type="ARBA" id="ARBA00022842"/>
    </source>
</evidence>
<dbReference type="SUPFAM" id="SSF53448">
    <property type="entry name" value="Nucleotide-diphospho-sugar transferases"/>
    <property type="match status" value="1"/>
</dbReference>
<dbReference type="GO" id="GO:0005525">
    <property type="term" value="F:GTP binding"/>
    <property type="evidence" value="ECO:0007669"/>
    <property type="project" value="UniProtKB-UniRule"/>
</dbReference>
<dbReference type="GO" id="GO:1902758">
    <property type="term" value="P:bis(molybdopterin guanine dinucleotide)molybdenum biosynthetic process"/>
    <property type="evidence" value="ECO:0007669"/>
    <property type="project" value="TreeGrafter"/>
</dbReference>
<dbReference type="GO" id="GO:0061603">
    <property type="term" value="F:molybdenum cofactor guanylyltransferase activity"/>
    <property type="evidence" value="ECO:0007669"/>
    <property type="project" value="UniProtKB-EC"/>
</dbReference>
<dbReference type="InterPro" id="IPR025877">
    <property type="entry name" value="MobA-like_NTP_Trfase"/>
</dbReference>
<dbReference type="PANTHER" id="PTHR19136:SF81">
    <property type="entry name" value="MOLYBDENUM COFACTOR GUANYLYLTRANSFERASE"/>
    <property type="match status" value="1"/>
</dbReference>
<dbReference type="EC" id="2.7.7.77" evidence="8"/>
<feature type="binding site" evidence="8">
    <location>
        <position position="68"/>
    </location>
    <ligand>
        <name>GTP</name>
        <dbReference type="ChEBI" id="CHEBI:37565"/>
    </ligand>
</feature>
<comment type="catalytic activity">
    <reaction evidence="8">
        <text>Mo-molybdopterin + GTP + H(+) = Mo-molybdopterin guanine dinucleotide + diphosphate</text>
        <dbReference type="Rhea" id="RHEA:34243"/>
        <dbReference type="ChEBI" id="CHEBI:15378"/>
        <dbReference type="ChEBI" id="CHEBI:33019"/>
        <dbReference type="ChEBI" id="CHEBI:37565"/>
        <dbReference type="ChEBI" id="CHEBI:71302"/>
        <dbReference type="ChEBI" id="CHEBI:71310"/>
        <dbReference type="EC" id="2.7.7.77"/>
    </reaction>
</comment>
<dbReference type="Pfam" id="PF12804">
    <property type="entry name" value="NTP_transf_3"/>
    <property type="match status" value="1"/>
</dbReference>
<protein>
    <recommendedName>
        <fullName evidence="8">Molybdenum cofactor guanylyltransferase</fullName>
        <shortName evidence="8">MoCo guanylyltransferase</shortName>
        <ecNumber evidence="8">2.7.7.77</ecNumber>
    </recommendedName>
    <alternativeName>
        <fullName evidence="8">GTP:molybdopterin guanylyltransferase</fullName>
    </alternativeName>
    <alternativeName>
        <fullName evidence="8">Mo-MPT guanylyltransferase</fullName>
    </alternativeName>
    <alternativeName>
        <fullName evidence="8">Molybdopterin guanylyltransferase</fullName>
    </alternativeName>
    <alternativeName>
        <fullName evidence="8">Molybdopterin-guanine dinucleotide synthase</fullName>
        <shortName evidence="8">MGD synthase</shortName>
    </alternativeName>
</protein>
<dbReference type="InterPro" id="IPR013482">
    <property type="entry name" value="Molybde_CF_guanTrfase"/>
</dbReference>
<reference evidence="10" key="1">
    <citation type="submission" date="2021-03" db="EMBL/GenBank/DDBJ databases">
        <title>Identification and antibiotic profiling of Wohlfahrtiimonas chitiniclastica, an underestimated human pathogen.</title>
        <authorList>
            <person name="Kopf A."/>
            <person name="Bunk B."/>
            <person name="Coldewey S."/>
            <person name="Gunzer F."/>
            <person name="Riedel T."/>
            <person name="Schroettner P."/>
        </authorList>
    </citation>
    <scope>NUCLEOTIDE SEQUENCE</scope>
    <source>
        <strain evidence="10">DSM 100917</strain>
    </source>
</reference>
<evidence type="ECO:0000256" key="4">
    <source>
        <dbReference type="ARBA" id="ARBA00022741"/>
    </source>
</evidence>
<name>A0AB35C1Y6_9GAMM</name>
<keyword evidence="7 8" id="KW-0501">Molybdenum cofactor biosynthesis</keyword>
<keyword evidence="5 8" id="KW-0460">Magnesium</keyword>
<comment type="caution">
    <text evidence="8">Lacks conserved residue(s) required for the propagation of feature annotation.</text>
</comment>
<dbReference type="GO" id="GO:0005737">
    <property type="term" value="C:cytoplasm"/>
    <property type="evidence" value="ECO:0007669"/>
    <property type="project" value="UniProtKB-SubCell"/>
</dbReference>
<feature type="domain" description="MobA-like NTP transferase" evidence="9">
    <location>
        <begin position="6"/>
        <end position="164"/>
    </location>
</feature>
<keyword evidence="4 8" id="KW-0547">Nucleotide-binding</keyword>
<keyword evidence="10" id="KW-0548">Nucleotidyltransferase</keyword>
<dbReference type="Proteomes" id="UP000680020">
    <property type="component" value="Unassembled WGS sequence"/>
</dbReference>
<comment type="subcellular location">
    <subcellularLocation>
        <location evidence="8">Cytoplasm</location>
    </subcellularLocation>
</comment>
<sequence length="199" mass="21778">MSRIIGLILSGGAGSRLGGVNKGLVDIAGKPLAAHVYDRLAPQVDAVYLSANHDQAAYRNICANIIEDQPEFYRDGPLAGLHSLIPYVDADDLIQVVTCDAPLLPRDLVAVQQDYLRTHQLDAVWPSDGERDHYGVLMVKGRCLPELTQLLKDQKRRIRDFLTQMNSGAVPFADPTAFINGNDSAALERIATILKDKTC</sequence>
<keyword evidence="1 8" id="KW-0963">Cytoplasm</keyword>
<dbReference type="InterPro" id="IPR029044">
    <property type="entry name" value="Nucleotide-diphossugar_trans"/>
</dbReference>